<dbReference type="Proteomes" id="UP000499080">
    <property type="component" value="Unassembled WGS sequence"/>
</dbReference>
<dbReference type="AlphaFoldDB" id="A0A4Y2I6L6"/>
<evidence type="ECO:0000313" key="1">
    <source>
        <dbReference type="EMBL" id="GBM73367.1"/>
    </source>
</evidence>
<protein>
    <submittedName>
        <fullName evidence="1">Uncharacterized protein</fullName>
    </submittedName>
</protein>
<evidence type="ECO:0000313" key="2">
    <source>
        <dbReference type="Proteomes" id="UP000499080"/>
    </source>
</evidence>
<keyword evidence="2" id="KW-1185">Reference proteome</keyword>
<reference evidence="1 2" key="1">
    <citation type="journal article" date="2019" name="Sci. Rep.">
        <title>Orb-weaving spider Araneus ventricosus genome elucidates the spidroin gene catalogue.</title>
        <authorList>
            <person name="Kono N."/>
            <person name="Nakamura H."/>
            <person name="Ohtoshi R."/>
            <person name="Moran D.A.P."/>
            <person name="Shinohara A."/>
            <person name="Yoshida Y."/>
            <person name="Fujiwara M."/>
            <person name="Mori M."/>
            <person name="Tomita M."/>
            <person name="Arakawa K."/>
        </authorList>
    </citation>
    <scope>NUCLEOTIDE SEQUENCE [LARGE SCALE GENOMIC DNA]</scope>
</reference>
<sequence length="114" mass="13324">MVFSSPVSGLYGFSAMVLGSSENISNSIDYRLIRTQIQKTWFASDCSVRARNELYLRKFTIPDFNFKRRLHGTHRLSKWEKTEPPLTERFQIEALKQMVVDGDLPLLLFEVFDF</sequence>
<organism evidence="1 2">
    <name type="scientific">Araneus ventricosus</name>
    <name type="common">Orbweaver spider</name>
    <name type="synonym">Epeira ventricosa</name>
    <dbReference type="NCBI Taxonomy" id="182803"/>
    <lineage>
        <taxon>Eukaryota</taxon>
        <taxon>Metazoa</taxon>
        <taxon>Ecdysozoa</taxon>
        <taxon>Arthropoda</taxon>
        <taxon>Chelicerata</taxon>
        <taxon>Arachnida</taxon>
        <taxon>Araneae</taxon>
        <taxon>Araneomorphae</taxon>
        <taxon>Entelegynae</taxon>
        <taxon>Araneoidea</taxon>
        <taxon>Araneidae</taxon>
        <taxon>Araneus</taxon>
    </lineage>
</organism>
<dbReference type="EMBL" id="BGPR01002434">
    <property type="protein sequence ID" value="GBM73367.1"/>
    <property type="molecule type" value="Genomic_DNA"/>
</dbReference>
<name>A0A4Y2I6L6_ARAVE</name>
<accession>A0A4Y2I6L6</accession>
<proteinExistence type="predicted"/>
<gene>
    <name evidence="1" type="ORF">AVEN_58669_1</name>
</gene>
<comment type="caution">
    <text evidence="1">The sequence shown here is derived from an EMBL/GenBank/DDBJ whole genome shotgun (WGS) entry which is preliminary data.</text>
</comment>